<keyword evidence="4" id="KW-0677">Repeat</keyword>
<dbReference type="PANTHER" id="PTHR16056:SF16">
    <property type="entry name" value="REGULATOR OF MICROTUBULE DYNAMICS PROTEIN 1"/>
    <property type="match status" value="1"/>
</dbReference>
<dbReference type="RefSeq" id="WP_075077531.1">
    <property type="nucleotide sequence ID" value="NZ_BDCO01000002.1"/>
</dbReference>
<dbReference type="InterPro" id="IPR011990">
    <property type="entry name" value="TPR-like_helical_dom_sf"/>
</dbReference>
<feature type="region of interest" description="Disordered" evidence="9">
    <location>
        <begin position="226"/>
        <end position="247"/>
    </location>
</feature>
<evidence type="ECO:0000256" key="2">
    <source>
        <dbReference type="ARBA" id="ARBA00011375"/>
    </source>
</evidence>
<dbReference type="EMBL" id="BDCO01000002">
    <property type="protein sequence ID" value="GAT31637.1"/>
    <property type="molecule type" value="Genomic_DNA"/>
</dbReference>
<dbReference type="Pfam" id="PF21033">
    <property type="entry name" value="RMD1-3"/>
    <property type="match status" value="1"/>
</dbReference>
<dbReference type="Proteomes" id="UP000076023">
    <property type="component" value="Unassembled WGS sequence"/>
</dbReference>
<dbReference type="STRING" id="690879.TSACC_231"/>
<sequence>MKRALLFFAIPAVAWSQSVPELIRKTDALDAKNRNTEALVVIQQADQLSPDNAEILYRLAKQKAQLMLDAKSSAERKQLGSEALDAAQRAVAADPKSAEAHLSLSIVYGRLAQDESARRKVELSRLIRDEAEIAAKLDPKEDYAWHVLGRWNYEMANFNAVLKALAQAIYGKFPDASNEKAVEYLEKAVALRPDRVVHQIELGRAYLAIGEKDKARAALEKGLSLPSVAKDDNETKERGRKALSQLN</sequence>
<dbReference type="InterPro" id="IPR049039">
    <property type="entry name" value="RMD1-3_a_helical_rpt"/>
</dbReference>
<keyword evidence="3" id="KW-0963">Cytoplasm</keyword>
<evidence type="ECO:0000256" key="3">
    <source>
        <dbReference type="ARBA" id="ARBA00022490"/>
    </source>
</evidence>
<proteinExistence type="predicted"/>
<reference evidence="11" key="1">
    <citation type="journal article" date="2017" name="Genome Announc.">
        <title>Draft Genome Sequence of Terrimicrobium sacchariphilum NM-5T, a Facultative Anaerobic Soil Bacterium of the Class Spartobacteria.</title>
        <authorList>
            <person name="Qiu Y.L."/>
            <person name="Tourlousse D.M."/>
            <person name="Matsuura N."/>
            <person name="Ohashi A."/>
            <person name="Sekiguchi Y."/>
        </authorList>
    </citation>
    <scope>NUCLEOTIDE SEQUENCE [LARGE SCALE GENOMIC DNA]</scope>
    <source>
        <strain evidence="11">NM-5</strain>
    </source>
</reference>
<comment type="subcellular location">
    <subcellularLocation>
        <location evidence="1">Cytoplasm</location>
        <location evidence="1">Cytoskeleton</location>
    </subcellularLocation>
</comment>
<dbReference type="GO" id="GO:0008017">
    <property type="term" value="F:microtubule binding"/>
    <property type="evidence" value="ECO:0007669"/>
    <property type="project" value="TreeGrafter"/>
</dbReference>
<keyword evidence="6" id="KW-0206">Cytoskeleton</keyword>
<dbReference type="GO" id="GO:0005876">
    <property type="term" value="C:spindle microtubule"/>
    <property type="evidence" value="ECO:0007669"/>
    <property type="project" value="TreeGrafter"/>
</dbReference>
<dbReference type="GO" id="GO:0097431">
    <property type="term" value="C:mitotic spindle pole"/>
    <property type="evidence" value="ECO:0007669"/>
    <property type="project" value="TreeGrafter"/>
</dbReference>
<evidence type="ECO:0000313" key="10">
    <source>
        <dbReference type="EMBL" id="GAT31637.1"/>
    </source>
</evidence>
<protein>
    <recommendedName>
        <fullName evidence="7">Regulator of microtubule dynamics protein 1</fullName>
    </recommendedName>
    <alternativeName>
        <fullName evidence="8">Protein FAM82B</fullName>
    </alternativeName>
</protein>
<evidence type="ECO:0000256" key="1">
    <source>
        <dbReference type="ARBA" id="ARBA00004245"/>
    </source>
</evidence>
<dbReference type="AlphaFoldDB" id="A0A146G3L9"/>
<dbReference type="Gene3D" id="1.25.40.10">
    <property type="entry name" value="Tetratricopeptide repeat domain"/>
    <property type="match status" value="2"/>
</dbReference>
<accession>A0A146G3L9</accession>
<evidence type="ECO:0000256" key="5">
    <source>
        <dbReference type="ARBA" id="ARBA00022803"/>
    </source>
</evidence>
<evidence type="ECO:0000313" key="11">
    <source>
        <dbReference type="Proteomes" id="UP000076023"/>
    </source>
</evidence>
<keyword evidence="5" id="KW-0802">TPR repeat</keyword>
<dbReference type="SUPFAM" id="SSF48452">
    <property type="entry name" value="TPR-like"/>
    <property type="match status" value="1"/>
</dbReference>
<comment type="subunit">
    <text evidence="2">Interacts with microtubules.</text>
</comment>
<evidence type="ECO:0000256" key="7">
    <source>
        <dbReference type="ARBA" id="ARBA00039966"/>
    </source>
</evidence>
<evidence type="ECO:0000256" key="9">
    <source>
        <dbReference type="SAM" id="MobiDB-lite"/>
    </source>
</evidence>
<dbReference type="OrthoDB" id="185431at2"/>
<dbReference type="GO" id="GO:0005737">
    <property type="term" value="C:cytoplasm"/>
    <property type="evidence" value="ECO:0007669"/>
    <property type="project" value="TreeGrafter"/>
</dbReference>
<dbReference type="InParanoid" id="A0A146G3L9"/>
<evidence type="ECO:0000256" key="8">
    <source>
        <dbReference type="ARBA" id="ARBA00041958"/>
    </source>
</evidence>
<evidence type="ECO:0000256" key="6">
    <source>
        <dbReference type="ARBA" id="ARBA00023212"/>
    </source>
</evidence>
<comment type="caution">
    <text evidence="10">The sequence shown here is derived from an EMBL/GenBank/DDBJ whole genome shotgun (WGS) entry which is preliminary data.</text>
</comment>
<name>A0A146G3L9_TERSA</name>
<evidence type="ECO:0000256" key="4">
    <source>
        <dbReference type="ARBA" id="ARBA00022737"/>
    </source>
</evidence>
<keyword evidence="11" id="KW-1185">Reference proteome</keyword>
<gene>
    <name evidence="10" type="ORF">TSACC_231</name>
</gene>
<dbReference type="PANTHER" id="PTHR16056">
    <property type="entry name" value="REGULATOR OF MICROTUBULE DYNAMICS PROTEIN"/>
    <property type="match status" value="1"/>
</dbReference>
<organism evidence="10 11">
    <name type="scientific">Terrimicrobium sacchariphilum</name>
    <dbReference type="NCBI Taxonomy" id="690879"/>
    <lineage>
        <taxon>Bacteria</taxon>
        <taxon>Pseudomonadati</taxon>
        <taxon>Verrucomicrobiota</taxon>
        <taxon>Terrimicrobiia</taxon>
        <taxon>Terrimicrobiales</taxon>
        <taxon>Terrimicrobiaceae</taxon>
        <taxon>Terrimicrobium</taxon>
    </lineage>
</organism>